<keyword evidence="8" id="KW-0249">Electron transport</keyword>
<dbReference type="GO" id="GO:0009055">
    <property type="term" value="F:electron transfer activity"/>
    <property type="evidence" value="ECO:0007669"/>
    <property type="project" value="InterPro"/>
</dbReference>
<dbReference type="PROSITE" id="PS51656">
    <property type="entry name" value="4FE4S"/>
    <property type="match status" value="1"/>
</dbReference>
<evidence type="ECO:0000256" key="6">
    <source>
        <dbReference type="ARBA" id="ARBA00022737"/>
    </source>
</evidence>
<dbReference type="Gene3D" id="3.30.70.20">
    <property type="match status" value="1"/>
</dbReference>
<keyword evidence="16" id="KW-1185">Reference proteome</keyword>
<feature type="compositionally biased region" description="Low complexity" evidence="12">
    <location>
        <begin position="162"/>
        <end position="180"/>
    </location>
</feature>
<keyword evidence="2" id="KW-1003">Cell membrane</keyword>
<feature type="region of interest" description="Disordered" evidence="12">
    <location>
        <begin position="162"/>
        <end position="212"/>
    </location>
</feature>
<dbReference type="InterPro" id="IPR007202">
    <property type="entry name" value="4Fe-4S_dom"/>
</dbReference>
<keyword evidence="5" id="KW-0479">Metal-binding</keyword>
<dbReference type="Pfam" id="PF04060">
    <property type="entry name" value="FeS"/>
    <property type="match status" value="1"/>
</dbReference>
<dbReference type="PANTHER" id="PTHR42859:SF3">
    <property type="entry name" value="ION-TRANSLOCATING OXIDOREDUCTASE COMPLEX SUBUNIT B"/>
    <property type="match status" value="1"/>
</dbReference>
<evidence type="ECO:0000259" key="14">
    <source>
        <dbReference type="PROSITE" id="PS51656"/>
    </source>
</evidence>
<keyword evidence="9" id="KW-0408">Iron</keyword>
<organism evidence="15 16">
    <name type="scientific">Ottowia cancrivicina</name>
    <dbReference type="NCBI Taxonomy" id="3040346"/>
    <lineage>
        <taxon>Bacteria</taxon>
        <taxon>Pseudomonadati</taxon>
        <taxon>Pseudomonadota</taxon>
        <taxon>Betaproteobacteria</taxon>
        <taxon>Burkholderiales</taxon>
        <taxon>Comamonadaceae</taxon>
        <taxon>Ottowia</taxon>
    </lineage>
</organism>
<dbReference type="PANTHER" id="PTHR42859">
    <property type="entry name" value="OXIDOREDUCTASE"/>
    <property type="match status" value="1"/>
</dbReference>
<dbReference type="InterPro" id="IPR050294">
    <property type="entry name" value="RnfB_subfamily"/>
</dbReference>
<dbReference type="NCBIfam" id="TIGR01944">
    <property type="entry name" value="rnfB"/>
    <property type="match status" value="1"/>
</dbReference>
<dbReference type="Proteomes" id="UP001237156">
    <property type="component" value="Unassembled WGS sequence"/>
</dbReference>
<evidence type="ECO:0000313" key="15">
    <source>
        <dbReference type="EMBL" id="MDG9699965.1"/>
    </source>
</evidence>
<feature type="domain" description="4Fe-4S ferredoxin-type" evidence="13">
    <location>
        <begin position="109"/>
        <end position="137"/>
    </location>
</feature>
<evidence type="ECO:0000313" key="16">
    <source>
        <dbReference type="Proteomes" id="UP001237156"/>
    </source>
</evidence>
<evidence type="ECO:0000256" key="12">
    <source>
        <dbReference type="SAM" id="MobiDB-lite"/>
    </source>
</evidence>
<name>A0AAW6RKE3_9BURK</name>
<dbReference type="AlphaFoldDB" id="A0AAW6RKE3"/>
<evidence type="ECO:0000256" key="3">
    <source>
        <dbReference type="ARBA" id="ARBA00022485"/>
    </source>
</evidence>
<evidence type="ECO:0000256" key="5">
    <source>
        <dbReference type="ARBA" id="ARBA00022723"/>
    </source>
</evidence>
<keyword evidence="11" id="KW-0472">Membrane</keyword>
<reference evidence="15 16" key="1">
    <citation type="submission" date="2023-04" db="EMBL/GenBank/DDBJ databases">
        <title>Ottowia paracancer sp. nov., isolated from human stomach.</title>
        <authorList>
            <person name="Song Y."/>
        </authorList>
    </citation>
    <scope>NUCLEOTIDE SEQUENCE [LARGE SCALE GENOMIC DNA]</scope>
    <source>
        <strain evidence="15 16">10c7w1</strain>
    </source>
</reference>
<keyword evidence="10" id="KW-0411">Iron-sulfur</keyword>
<evidence type="ECO:0000259" key="13">
    <source>
        <dbReference type="PROSITE" id="PS51379"/>
    </source>
</evidence>
<evidence type="ECO:0000256" key="4">
    <source>
        <dbReference type="ARBA" id="ARBA00022519"/>
    </source>
</evidence>
<evidence type="ECO:0000256" key="9">
    <source>
        <dbReference type="ARBA" id="ARBA00023004"/>
    </source>
</evidence>
<keyword evidence="1" id="KW-0813">Transport</keyword>
<keyword evidence="7" id="KW-1278">Translocase</keyword>
<dbReference type="SUPFAM" id="SSF54862">
    <property type="entry name" value="4Fe-4S ferredoxins"/>
    <property type="match status" value="1"/>
</dbReference>
<evidence type="ECO:0000256" key="10">
    <source>
        <dbReference type="ARBA" id="ARBA00023014"/>
    </source>
</evidence>
<gene>
    <name evidence="15" type="ORF">QB898_09620</name>
</gene>
<feature type="compositionally biased region" description="Low complexity" evidence="12">
    <location>
        <begin position="193"/>
        <end position="208"/>
    </location>
</feature>
<evidence type="ECO:0000256" key="7">
    <source>
        <dbReference type="ARBA" id="ARBA00022967"/>
    </source>
</evidence>
<dbReference type="InterPro" id="IPR017900">
    <property type="entry name" value="4Fe4S_Fe_S_CS"/>
</dbReference>
<evidence type="ECO:0000256" key="8">
    <source>
        <dbReference type="ARBA" id="ARBA00022982"/>
    </source>
</evidence>
<dbReference type="GO" id="GO:0051539">
    <property type="term" value="F:4 iron, 4 sulfur cluster binding"/>
    <property type="evidence" value="ECO:0007669"/>
    <property type="project" value="UniProtKB-KW"/>
</dbReference>
<feature type="domain" description="4Fe-4S" evidence="14">
    <location>
        <begin position="1"/>
        <end position="62"/>
    </location>
</feature>
<dbReference type="Pfam" id="PF14697">
    <property type="entry name" value="Fer4_21"/>
    <property type="match status" value="1"/>
</dbReference>
<sequence length="232" mass="23739">MPTPAELAAAVLDALPQTQCRRCGYDDCAAYARAIAHEGAPINQCPPGGQEGIVRLAALTGRPAVPLNPENGSEAPRQVAVIDEDWCIGCTLCVKACPVDCIVGGSKRMHTVIEADCTGCGLCVSACPVDCIAMQDVTAPLTGWQAWSPAQAAKARAEYAATQARRQRGAQAQASRLQAQSPEGLAVSPPASPASASPLSPSPSTASPDARRAIIEAAMARARAAAAATALK</sequence>
<dbReference type="Gene3D" id="1.10.15.40">
    <property type="entry name" value="Electron transport complex subunit B, putative Fe-S cluster"/>
    <property type="match status" value="1"/>
</dbReference>
<dbReference type="PROSITE" id="PS00198">
    <property type="entry name" value="4FE4S_FER_1"/>
    <property type="match status" value="2"/>
</dbReference>
<dbReference type="PROSITE" id="PS51379">
    <property type="entry name" value="4FE4S_FER_2"/>
    <property type="match status" value="2"/>
</dbReference>
<keyword evidence="4" id="KW-0997">Cell inner membrane</keyword>
<dbReference type="EMBL" id="JARVII010000020">
    <property type="protein sequence ID" value="MDG9699965.1"/>
    <property type="molecule type" value="Genomic_DNA"/>
</dbReference>
<evidence type="ECO:0000256" key="2">
    <source>
        <dbReference type="ARBA" id="ARBA00022475"/>
    </source>
</evidence>
<comment type="caution">
    <text evidence="15">The sequence shown here is derived from an EMBL/GenBank/DDBJ whole genome shotgun (WGS) entry which is preliminary data.</text>
</comment>
<dbReference type="GO" id="GO:0046872">
    <property type="term" value="F:metal ion binding"/>
    <property type="evidence" value="ECO:0007669"/>
    <property type="project" value="UniProtKB-KW"/>
</dbReference>
<dbReference type="InterPro" id="IPR017896">
    <property type="entry name" value="4Fe4S_Fe-S-bd"/>
</dbReference>
<evidence type="ECO:0000256" key="1">
    <source>
        <dbReference type="ARBA" id="ARBA00022448"/>
    </source>
</evidence>
<accession>A0AAW6RKE3</accession>
<dbReference type="InterPro" id="IPR010207">
    <property type="entry name" value="Elect_transpt_cplx_RnfB/RsxB"/>
</dbReference>
<feature type="domain" description="4Fe-4S ferredoxin-type" evidence="13">
    <location>
        <begin position="78"/>
        <end position="107"/>
    </location>
</feature>
<dbReference type="RefSeq" id="WP_279524775.1">
    <property type="nucleotide sequence ID" value="NZ_JARVII010000020.1"/>
</dbReference>
<keyword evidence="3" id="KW-0004">4Fe-4S</keyword>
<protein>
    <submittedName>
        <fullName evidence="15">RnfABCDGE type electron transport complex subunit B</fullName>
    </submittedName>
</protein>
<proteinExistence type="predicted"/>
<keyword evidence="6" id="KW-0677">Repeat</keyword>
<evidence type="ECO:0000256" key="11">
    <source>
        <dbReference type="ARBA" id="ARBA00023136"/>
    </source>
</evidence>